<comment type="caution">
    <text evidence="1">The sequence shown here is derived from an EMBL/GenBank/DDBJ whole genome shotgun (WGS) entry which is preliminary data.</text>
</comment>
<gene>
    <name evidence="1" type="ORF">CLV85_1733</name>
</gene>
<accession>A0A2M9D9X2</accession>
<dbReference type="RefSeq" id="WP_100389118.1">
    <property type="nucleotide sequence ID" value="NZ_BMZU01000001.1"/>
</dbReference>
<protein>
    <recommendedName>
        <fullName evidence="3">DsrE/DsrF/DsrH-like protein</fullName>
    </recommendedName>
</protein>
<dbReference type="AlphaFoldDB" id="A0A2M9D9X2"/>
<sequence length="118" mass="12574">MSDLKIAVVILETLENNNARVYRGLKTALEFKAAGDDVIVMFDGSGVETLAKIADAGHPMNGLISALGDTIIGACEFCAKSHKVFEPIRDGGFPLLSDNGGEASVRKLVVDGYQIMNF</sequence>
<organism evidence="1 2">
    <name type="scientific">Salinibacterium amurskyense</name>
    <dbReference type="NCBI Taxonomy" id="205941"/>
    <lineage>
        <taxon>Bacteria</taxon>
        <taxon>Bacillati</taxon>
        <taxon>Actinomycetota</taxon>
        <taxon>Actinomycetes</taxon>
        <taxon>Micrococcales</taxon>
        <taxon>Microbacteriaceae</taxon>
        <taxon>Salinibacterium</taxon>
    </lineage>
</organism>
<evidence type="ECO:0000313" key="1">
    <source>
        <dbReference type="EMBL" id="PJJ82531.1"/>
    </source>
</evidence>
<reference evidence="1 2" key="1">
    <citation type="submission" date="2017-11" db="EMBL/GenBank/DDBJ databases">
        <title>Genomic Encyclopedia of Archaeal and Bacterial Type Strains, Phase II (KMG-II): From Individual Species to Whole Genera.</title>
        <authorList>
            <person name="Goeker M."/>
        </authorList>
    </citation>
    <scope>NUCLEOTIDE SEQUENCE [LARGE SCALE GENOMIC DNA]</scope>
    <source>
        <strain evidence="1 2">DSM 16400</strain>
    </source>
</reference>
<evidence type="ECO:0008006" key="3">
    <source>
        <dbReference type="Google" id="ProtNLM"/>
    </source>
</evidence>
<dbReference type="Proteomes" id="UP000231742">
    <property type="component" value="Unassembled WGS sequence"/>
</dbReference>
<dbReference type="OrthoDB" id="9807925at2"/>
<name>A0A2M9D9X2_9MICO</name>
<dbReference type="InterPro" id="IPR027396">
    <property type="entry name" value="DsrEFH-like"/>
</dbReference>
<proteinExistence type="predicted"/>
<dbReference type="EMBL" id="PGFH01000001">
    <property type="protein sequence ID" value="PJJ82531.1"/>
    <property type="molecule type" value="Genomic_DNA"/>
</dbReference>
<dbReference type="SUPFAM" id="SSF75169">
    <property type="entry name" value="DsrEFH-like"/>
    <property type="match status" value="1"/>
</dbReference>
<keyword evidence="2" id="KW-1185">Reference proteome</keyword>
<evidence type="ECO:0000313" key="2">
    <source>
        <dbReference type="Proteomes" id="UP000231742"/>
    </source>
</evidence>